<keyword evidence="1" id="KW-1133">Transmembrane helix</keyword>
<accession>A0A0A2N0K2</accession>
<dbReference type="AlphaFoldDB" id="A0A0A2N0K2"/>
<keyword evidence="3" id="KW-1185">Reference proteome</keyword>
<protein>
    <recommendedName>
        <fullName evidence="4">DUF1574 domain-containing protein</fullName>
    </recommendedName>
</protein>
<organism evidence="2 3">
    <name type="scientific">Flavobacterium enshiense DK69</name>
    <dbReference type="NCBI Taxonomy" id="1107311"/>
    <lineage>
        <taxon>Bacteria</taxon>
        <taxon>Pseudomonadati</taxon>
        <taxon>Bacteroidota</taxon>
        <taxon>Flavobacteriia</taxon>
        <taxon>Flavobacteriales</taxon>
        <taxon>Flavobacteriaceae</taxon>
        <taxon>Flavobacterium</taxon>
    </lineage>
</organism>
<reference evidence="3" key="1">
    <citation type="submission" date="2013-09" db="EMBL/GenBank/DDBJ databases">
        <authorList>
            <person name="Zeng Z."/>
            <person name="Chen C."/>
        </authorList>
    </citation>
    <scope>NUCLEOTIDE SEQUENCE [LARGE SCALE GENOMIC DNA]</scope>
    <source>
        <strain evidence="3">DK69</strain>
    </source>
</reference>
<dbReference type="EMBL" id="JRLZ01000001">
    <property type="protein sequence ID" value="KGO97198.1"/>
    <property type="molecule type" value="Genomic_DNA"/>
</dbReference>
<dbReference type="PROSITE" id="PS51257">
    <property type="entry name" value="PROKAR_LIPOPROTEIN"/>
    <property type="match status" value="1"/>
</dbReference>
<evidence type="ECO:0000256" key="1">
    <source>
        <dbReference type="SAM" id="Phobius"/>
    </source>
</evidence>
<dbReference type="Proteomes" id="UP000030149">
    <property type="component" value="Unassembled WGS sequence"/>
</dbReference>
<reference evidence="2 3" key="2">
    <citation type="journal article" date="2015" name="Stand. Genomic Sci.">
        <title>High quality draft genomic sequence of Flavobacterium enshiense DK69(T) and comparison among Flavobacterium genomes.</title>
        <authorList>
            <person name="Zeng Z."/>
            <person name="Chen C."/>
            <person name="Du H."/>
            <person name="Wang G."/>
            <person name="Li M."/>
        </authorList>
    </citation>
    <scope>NUCLEOTIDE SEQUENCE [LARGE SCALE GENOMIC DNA]</scope>
    <source>
        <strain evidence="2 3">DK69</strain>
    </source>
</reference>
<evidence type="ECO:0008006" key="4">
    <source>
        <dbReference type="Google" id="ProtNLM"/>
    </source>
</evidence>
<keyword evidence="1" id="KW-0472">Membrane</keyword>
<gene>
    <name evidence="2" type="ORF">Q767_00920</name>
</gene>
<sequence length="295" mass="34726">MKRFIKYLVLVFITVVGCMYVLDYAYTYVYQYSAPRNKTQYLFQLKHEKLDFVFLGSSRVQNHIVTELVESQTSKKALNLGVQGGRLDDVFLMLKILKENEVFPEKVFIQVDYLYNFEGPSVIVGCESLPYIKTNPIVKEHIKENNPSFAFNYYIPFYRYASNDFKIGFREFFCSLLGKKTKLNLEDGFEGKNEKFKDINYKLPDSIIQKNTVFIKIDEFCKLNNIDITYFCAPFCSRVYDSDFIEKLKVKIPELKDFSKSIPEEKYFKDCGHLNEKGAYKFTQMLIDECINEKK</sequence>
<evidence type="ECO:0000313" key="2">
    <source>
        <dbReference type="EMBL" id="KGO97198.1"/>
    </source>
</evidence>
<dbReference type="STRING" id="1107311.Q767_00920"/>
<proteinExistence type="predicted"/>
<dbReference type="eggNOG" id="ENOG5030U01">
    <property type="taxonomic scope" value="Bacteria"/>
</dbReference>
<feature type="transmembrane region" description="Helical" evidence="1">
    <location>
        <begin position="7"/>
        <end position="29"/>
    </location>
</feature>
<evidence type="ECO:0000313" key="3">
    <source>
        <dbReference type="Proteomes" id="UP000030149"/>
    </source>
</evidence>
<keyword evidence="1" id="KW-0812">Transmembrane</keyword>
<name>A0A0A2N0K2_9FLAO</name>
<comment type="caution">
    <text evidence="2">The sequence shown here is derived from an EMBL/GenBank/DDBJ whole genome shotgun (WGS) entry which is preliminary data.</text>
</comment>
<dbReference type="PATRIC" id="fig|1107311.5.peg.186"/>